<organism evidence="1">
    <name type="scientific">marine sediment metagenome</name>
    <dbReference type="NCBI Taxonomy" id="412755"/>
    <lineage>
        <taxon>unclassified sequences</taxon>
        <taxon>metagenomes</taxon>
        <taxon>ecological metagenomes</taxon>
    </lineage>
</organism>
<proteinExistence type="predicted"/>
<accession>X1FDR9</accession>
<protein>
    <submittedName>
        <fullName evidence="1">Uncharacterized protein</fullName>
    </submittedName>
</protein>
<sequence>MPNNFGLIRVGSAEIENLSILNEDVNAGALIDRSKMNEAQDLLIKLGKSLKVFNFDNSEHLEIKKDAEFYKIITSVCGLSLSPSDGVVRIYNSGTKGFLMILDGTTSKYISFEHDSTDGKVVTNSGKLVLAPATNIDCNAKEIQNCSAFKYNSAKTGYISVHPSAFLVNADTSDYIIDEISIKLRVSLDAHYLYTPIIFDDGVTIKRLTFNYYNNDADASCSLSLKRLNFTTRTITNIQTVTGSYCGGWGGITEIELSHIINNELHCYFLELLLDPDASVDDVKSGGVRIKYETTEVKT</sequence>
<dbReference type="AlphaFoldDB" id="X1FDR9"/>
<reference evidence="1" key="1">
    <citation type="journal article" date="2014" name="Front. Microbiol.">
        <title>High frequency of phylogenetically diverse reductive dehalogenase-homologous genes in deep subseafloor sedimentary metagenomes.</title>
        <authorList>
            <person name="Kawai M."/>
            <person name="Futagami T."/>
            <person name="Toyoda A."/>
            <person name="Takaki Y."/>
            <person name="Nishi S."/>
            <person name="Hori S."/>
            <person name="Arai W."/>
            <person name="Tsubouchi T."/>
            <person name="Morono Y."/>
            <person name="Uchiyama I."/>
            <person name="Ito T."/>
            <person name="Fujiyama A."/>
            <person name="Inagaki F."/>
            <person name="Takami H."/>
        </authorList>
    </citation>
    <scope>NUCLEOTIDE SEQUENCE</scope>
    <source>
        <strain evidence="1">Expedition CK06-06</strain>
    </source>
</reference>
<gene>
    <name evidence="1" type="ORF">S03H2_03503</name>
</gene>
<name>X1FDR9_9ZZZZ</name>
<dbReference type="EMBL" id="BARU01001298">
    <property type="protein sequence ID" value="GAH30680.1"/>
    <property type="molecule type" value="Genomic_DNA"/>
</dbReference>
<comment type="caution">
    <text evidence="1">The sequence shown here is derived from an EMBL/GenBank/DDBJ whole genome shotgun (WGS) entry which is preliminary data.</text>
</comment>
<evidence type="ECO:0000313" key="1">
    <source>
        <dbReference type="EMBL" id="GAH30680.1"/>
    </source>
</evidence>